<protein>
    <recommendedName>
        <fullName evidence="4">RING-type E3 ubiquitin transferase</fullName>
    </recommendedName>
</protein>
<proteinExistence type="predicted"/>
<accession>A0ABP0R8J9</accession>
<evidence type="ECO:0000313" key="3">
    <source>
        <dbReference type="Proteomes" id="UP001642464"/>
    </source>
</evidence>
<dbReference type="Proteomes" id="UP001642464">
    <property type="component" value="Unassembled WGS sequence"/>
</dbReference>
<gene>
    <name evidence="2" type="ORF">SCF082_LOCUS45470</name>
</gene>
<feature type="region of interest" description="Disordered" evidence="1">
    <location>
        <begin position="44"/>
        <end position="64"/>
    </location>
</feature>
<feature type="non-terminal residue" evidence="2">
    <location>
        <position position="95"/>
    </location>
</feature>
<sequence length="95" mass="10235">YPCPSASYSCPAPVGGGDEDLLRNLEPELEAALDNDVVAMDVDEDMENGNDHGDAGGEAREPNEVESMNEELNEDKCNICLQSMDMGSEVEVADR</sequence>
<evidence type="ECO:0000313" key="2">
    <source>
        <dbReference type="EMBL" id="CAK9096899.1"/>
    </source>
</evidence>
<organism evidence="2 3">
    <name type="scientific">Durusdinium trenchii</name>
    <dbReference type="NCBI Taxonomy" id="1381693"/>
    <lineage>
        <taxon>Eukaryota</taxon>
        <taxon>Sar</taxon>
        <taxon>Alveolata</taxon>
        <taxon>Dinophyceae</taxon>
        <taxon>Suessiales</taxon>
        <taxon>Symbiodiniaceae</taxon>
        <taxon>Durusdinium</taxon>
    </lineage>
</organism>
<evidence type="ECO:0008006" key="4">
    <source>
        <dbReference type="Google" id="ProtNLM"/>
    </source>
</evidence>
<name>A0ABP0R8J9_9DINO</name>
<comment type="caution">
    <text evidence="2">The sequence shown here is derived from an EMBL/GenBank/DDBJ whole genome shotgun (WGS) entry which is preliminary data.</text>
</comment>
<keyword evidence="3" id="KW-1185">Reference proteome</keyword>
<dbReference type="EMBL" id="CAXAMM010041028">
    <property type="protein sequence ID" value="CAK9096899.1"/>
    <property type="molecule type" value="Genomic_DNA"/>
</dbReference>
<feature type="compositionally biased region" description="Basic and acidic residues" evidence="1">
    <location>
        <begin position="49"/>
        <end position="63"/>
    </location>
</feature>
<reference evidence="2 3" key="1">
    <citation type="submission" date="2024-02" db="EMBL/GenBank/DDBJ databases">
        <authorList>
            <person name="Chen Y."/>
            <person name="Shah S."/>
            <person name="Dougan E. K."/>
            <person name="Thang M."/>
            <person name="Chan C."/>
        </authorList>
    </citation>
    <scope>NUCLEOTIDE SEQUENCE [LARGE SCALE GENOMIC DNA]</scope>
</reference>
<feature type="non-terminal residue" evidence="2">
    <location>
        <position position="1"/>
    </location>
</feature>
<evidence type="ECO:0000256" key="1">
    <source>
        <dbReference type="SAM" id="MobiDB-lite"/>
    </source>
</evidence>